<accession>A0ABN7RUW4</accession>
<reference evidence="2 3" key="1">
    <citation type="submission" date="2021-04" db="EMBL/GenBank/DDBJ databases">
        <authorList>
            <person name="Bliznina A."/>
        </authorList>
    </citation>
    <scope>NUCLEOTIDE SEQUENCE [LARGE SCALE GENOMIC DNA]</scope>
</reference>
<protein>
    <submittedName>
        <fullName evidence="2">Oidioi.mRNA.OKI2018_I69.PAR.g9770.t2.cds</fullName>
    </submittedName>
</protein>
<sequence length="502" mass="58120">MRALPFSFKNLIPFALFFAGYFFGLSSKLREVEIKEENRPNTPISPTKTTKNEKIEEKEKLDTKRIGNRIIVDHLRGWNRAIPETYPQPEDLYNGKMCKCDFAGKYFNFVKMSKKENLAKYVKDFDLWKRDFYFEINKPPMIFAKSNLPVEYVSNGYEIEPIESVHLKIKIVADPGKKVCGRFTAHFGEDSSIAKSEHLVQPEFRIEVSEIHNLMTTCDASKIAKNCGGKIDALFLGRNICSGDIFRTTKETWEQLGLEAFMDGDNCRGVNGVKTYPEDDELARVLSTNRTWLKEYYPSDERCAAITYPFVLFPNFHRLIDRNLRGWKNSELPEEDQRIFADVVNHVKRPKFIRSLVDNFVKEKLFHGDFIALHYRFDERDFLGRCSDASRSNCQVVLDMKKDVGSAADSFVTYLESRRAMNISLNAVYLASPPQEKEIHGAIRNALKKRYTKEEVKFLDADDLDPYYDSLKDIPEGLRGDITSSIEQEVCLRARIFLERIK</sequence>
<proteinExistence type="predicted"/>
<evidence type="ECO:0000313" key="3">
    <source>
        <dbReference type="Proteomes" id="UP001158576"/>
    </source>
</evidence>
<name>A0ABN7RUW4_OIKDI</name>
<feature type="compositionally biased region" description="Basic and acidic residues" evidence="1">
    <location>
        <begin position="50"/>
        <end position="59"/>
    </location>
</feature>
<dbReference type="EMBL" id="OU015568">
    <property type="protein sequence ID" value="CAG5081031.1"/>
    <property type="molecule type" value="Genomic_DNA"/>
</dbReference>
<feature type="region of interest" description="Disordered" evidence="1">
    <location>
        <begin position="37"/>
        <end position="59"/>
    </location>
</feature>
<evidence type="ECO:0000256" key="1">
    <source>
        <dbReference type="SAM" id="MobiDB-lite"/>
    </source>
</evidence>
<evidence type="ECO:0000313" key="2">
    <source>
        <dbReference type="EMBL" id="CAG5081031.1"/>
    </source>
</evidence>
<gene>
    <name evidence="2" type="ORF">OKIOD_LOCUS1328</name>
</gene>
<dbReference type="CDD" id="cd11296">
    <property type="entry name" value="O-FucT_like"/>
    <property type="match status" value="1"/>
</dbReference>
<dbReference type="Proteomes" id="UP001158576">
    <property type="component" value="Chromosome PAR"/>
</dbReference>
<keyword evidence="3" id="KW-1185">Reference proteome</keyword>
<organism evidence="2 3">
    <name type="scientific">Oikopleura dioica</name>
    <name type="common">Tunicate</name>
    <dbReference type="NCBI Taxonomy" id="34765"/>
    <lineage>
        <taxon>Eukaryota</taxon>
        <taxon>Metazoa</taxon>
        <taxon>Chordata</taxon>
        <taxon>Tunicata</taxon>
        <taxon>Appendicularia</taxon>
        <taxon>Copelata</taxon>
        <taxon>Oikopleuridae</taxon>
        <taxon>Oikopleura</taxon>
    </lineage>
</organism>
<dbReference type="Gene3D" id="3.40.50.11350">
    <property type="match status" value="1"/>
</dbReference>